<proteinExistence type="inferred from homology"/>
<dbReference type="Pfam" id="PF00085">
    <property type="entry name" value="Thioredoxin"/>
    <property type="match status" value="1"/>
</dbReference>
<dbReference type="Gene3D" id="3.40.30.10">
    <property type="entry name" value="Glutaredoxin"/>
    <property type="match status" value="1"/>
</dbReference>
<evidence type="ECO:0000256" key="1">
    <source>
        <dbReference type="ARBA" id="ARBA00008987"/>
    </source>
</evidence>
<dbReference type="InterPro" id="IPR013766">
    <property type="entry name" value="Thioredoxin_domain"/>
</dbReference>
<dbReference type="AlphaFoldDB" id="A0A9D2T1W7"/>
<keyword evidence="2" id="KW-0676">Redox-active center</keyword>
<organism evidence="4 5">
    <name type="scientific">Candidatus Mediterraneibacter gallistercoris</name>
    <dbReference type="NCBI Taxonomy" id="2838671"/>
    <lineage>
        <taxon>Bacteria</taxon>
        <taxon>Bacillati</taxon>
        <taxon>Bacillota</taxon>
        <taxon>Clostridia</taxon>
        <taxon>Lachnospirales</taxon>
        <taxon>Lachnospiraceae</taxon>
        <taxon>Mediterraneibacter</taxon>
    </lineage>
</organism>
<dbReference type="GO" id="GO:0015035">
    <property type="term" value="F:protein-disulfide reductase activity"/>
    <property type="evidence" value="ECO:0007669"/>
    <property type="project" value="TreeGrafter"/>
</dbReference>
<reference evidence="4" key="1">
    <citation type="journal article" date="2021" name="PeerJ">
        <title>Extensive microbial diversity within the chicken gut microbiome revealed by metagenomics and culture.</title>
        <authorList>
            <person name="Gilroy R."/>
            <person name="Ravi A."/>
            <person name="Getino M."/>
            <person name="Pursley I."/>
            <person name="Horton D.L."/>
            <person name="Alikhan N.F."/>
            <person name="Baker D."/>
            <person name="Gharbi K."/>
            <person name="Hall N."/>
            <person name="Watson M."/>
            <person name="Adriaenssens E.M."/>
            <person name="Foster-Nyarko E."/>
            <person name="Jarju S."/>
            <person name="Secka A."/>
            <person name="Antonio M."/>
            <person name="Oren A."/>
            <person name="Chaudhuri R.R."/>
            <person name="La Ragione R."/>
            <person name="Hildebrand F."/>
            <person name="Pallen M.J."/>
        </authorList>
    </citation>
    <scope>NUCLEOTIDE SEQUENCE</scope>
    <source>
        <strain evidence="4">CHK165-2605</strain>
    </source>
</reference>
<name>A0A9D2T1W7_9FIRM</name>
<dbReference type="CDD" id="cd02947">
    <property type="entry name" value="TRX_family"/>
    <property type="match status" value="1"/>
</dbReference>
<feature type="domain" description="Thioredoxin" evidence="3">
    <location>
        <begin position="1"/>
        <end position="101"/>
    </location>
</feature>
<comment type="similarity">
    <text evidence="1">Belongs to the thioredoxin family.</text>
</comment>
<protein>
    <submittedName>
        <fullName evidence="4">Thioredoxin family protein</fullName>
    </submittedName>
</protein>
<accession>A0A9D2T1W7</accession>
<dbReference type="Proteomes" id="UP000823895">
    <property type="component" value="Unassembled WGS sequence"/>
</dbReference>
<dbReference type="EMBL" id="DWWI01000151">
    <property type="protein sequence ID" value="HJC43407.1"/>
    <property type="molecule type" value="Genomic_DNA"/>
</dbReference>
<dbReference type="PROSITE" id="PS51352">
    <property type="entry name" value="THIOREDOXIN_2"/>
    <property type="match status" value="1"/>
</dbReference>
<dbReference type="PANTHER" id="PTHR45663:SF11">
    <property type="entry name" value="GEO12009P1"/>
    <property type="match status" value="1"/>
</dbReference>
<comment type="caution">
    <text evidence="4">The sequence shown here is derived from an EMBL/GenBank/DDBJ whole genome shotgun (WGS) entry which is preliminary data.</text>
</comment>
<gene>
    <name evidence="4" type="ORF">H9756_06970</name>
</gene>
<dbReference type="PANTHER" id="PTHR45663">
    <property type="entry name" value="GEO12009P1"/>
    <property type="match status" value="1"/>
</dbReference>
<evidence type="ECO:0000256" key="2">
    <source>
        <dbReference type="ARBA" id="ARBA00023284"/>
    </source>
</evidence>
<evidence type="ECO:0000313" key="4">
    <source>
        <dbReference type="EMBL" id="HJC43407.1"/>
    </source>
</evidence>
<dbReference type="SUPFAM" id="SSF52833">
    <property type="entry name" value="Thioredoxin-like"/>
    <property type="match status" value="1"/>
</dbReference>
<dbReference type="GO" id="GO:0005737">
    <property type="term" value="C:cytoplasm"/>
    <property type="evidence" value="ECO:0007669"/>
    <property type="project" value="TreeGrafter"/>
</dbReference>
<evidence type="ECO:0000259" key="3">
    <source>
        <dbReference type="PROSITE" id="PS51352"/>
    </source>
</evidence>
<dbReference type="InterPro" id="IPR036249">
    <property type="entry name" value="Thioredoxin-like_sf"/>
</dbReference>
<evidence type="ECO:0000313" key="5">
    <source>
        <dbReference type="Proteomes" id="UP000823895"/>
    </source>
</evidence>
<reference evidence="4" key="2">
    <citation type="submission" date="2021-04" db="EMBL/GenBank/DDBJ databases">
        <authorList>
            <person name="Gilroy R."/>
        </authorList>
    </citation>
    <scope>NUCLEOTIDE SEQUENCE</scope>
    <source>
        <strain evidence="4">CHK165-2605</strain>
    </source>
</reference>
<sequence length="101" mass="11338">MISEIRPGQFEAEVKKSRRPVLLEFYASWCPRCAMMDDVLEEFESVHRGRIKVCRINEADAALLMERYGIDRVPAFLAFSGGKVTGVTAGVVSKAVLEKLF</sequence>